<dbReference type="AlphaFoldDB" id="A0A5Q2MW42"/>
<dbReference type="InterPro" id="IPR050882">
    <property type="entry name" value="Prepilin_peptidase/N-MTase"/>
</dbReference>
<comment type="subcellular location">
    <subcellularLocation>
        <location evidence="1">Cell inner membrane</location>
        <topology evidence="1">Multi-pass membrane protein</topology>
    </subcellularLocation>
    <subcellularLocation>
        <location evidence="9">Cell membrane</location>
        <topology evidence="9">Multi-pass membrane protein</topology>
    </subcellularLocation>
</comment>
<keyword evidence="9" id="KW-0378">Hydrolase</keyword>
<feature type="transmembrane region" description="Helical" evidence="10">
    <location>
        <begin position="154"/>
        <end position="171"/>
    </location>
</feature>
<feature type="transmembrane region" description="Helical" evidence="10">
    <location>
        <begin position="7"/>
        <end position="29"/>
    </location>
</feature>
<dbReference type="GO" id="GO:0004190">
    <property type="term" value="F:aspartic-type endopeptidase activity"/>
    <property type="evidence" value="ECO:0007669"/>
    <property type="project" value="UniProtKB-EC"/>
</dbReference>
<evidence type="ECO:0000256" key="10">
    <source>
        <dbReference type="SAM" id="Phobius"/>
    </source>
</evidence>
<dbReference type="InterPro" id="IPR014032">
    <property type="entry name" value="Peptidase_A24A_bac"/>
</dbReference>
<feature type="domain" description="Prepilin type IV endopeptidase peptidase" evidence="11">
    <location>
        <begin position="109"/>
        <end position="212"/>
    </location>
</feature>
<evidence type="ECO:0000256" key="2">
    <source>
        <dbReference type="ARBA" id="ARBA00005801"/>
    </source>
</evidence>
<comment type="function">
    <text evidence="9">Plays an essential role in type IV pili and type II pseudopili formation by proteolytically removing the leader sequence from substrate proteins and subsequently monomethylating the alpha-amino group of the newly exposed N-terminal phenylalanine.</text>
</comment>
<evidence type="ECO:0000256" key="9">
    <source>
        <dbReference type="RuleBase" id="RU003794"/>
    </source>
</evidence>
<comment type="catalytic activity">
    <reaction evidence="9">
        <text>Typically cleaves a -Gly-|-Phe- bond to release an N-terminal, basic peptide of 5-8 residues from type IV prepilin, and then N-methylates the new N-terminal amino group, the methyl donor being S-adenosyl-L-methionine.</text>
        <dbReference type="EC" id="3.4.23.43"/>
    </reaction>
</comment>
<dbReference type="Pfam" id="PF01478">
    <property type="entry name" value="Peptidase_A24"/>
    <property type="match status" value="1"/>
</dbReference>
<dbReference type="EC" id="2.1.1.-" evidence="9"/>
<evidence type="ECO:0000313" key="14">
    <source>
        <dbReference type="Proteomes" id="UP000366051"/>
    </source>
</evidence>
<dbReference type="RefSeq" id="WP_243137261.1">
    <property type="nucleotide sequence ID" value="NZ_CP045875.1"/>
</dbReference>
<feature type="transmembrane region" description="Helical" evidence="10">
    <location>
        <begin position="183"/>
        <end position="216"/>
    </location>
</feature>
<reference evidence="14" key="1">
    <citation type="submission" date="2019-11" db="EMBL/GenBank/DDBJ databases">
        <title>Genome sequence of Heliorestis convoluta strain HH, an alkaliphilic and minimalistic phototrophic bacterium from a soda lake in Egypt.</title>
        <authorList>
            <person name="Dewey E.D."/>
            <person name="Stokes L.M."/>
            <person name="Burchell B.M."/>
            <person name="Shaffer K.N."/>
            <person name="Huntington A.M."/>
            <person name="Baker J.M."/>
            <person name="Nadendla S."/>
            <person name="Giglio M.G."/>
            <person name="Touchman J.W."/>
            <person name="Blankenship R.E."/>
            <person name="Madigan M.T."/>
            <person name="Sattley W.M."/>
        </authorList>
    </citation>
    <scope>NUCLEOTIDE SEQUENCE [LARGE SCALE GENOMIC DNA]</scope>
    <source>
        <strain evidence="14">HH</strain>
    </source>
</reference>
<dbReference type="InterPro" id="IPR010627">
    <property type="entry name" value="Prepilin_pept_A24_N"/>
</dbReference>
<evidence type="ECO:0000256" key="6">
    <source>
        <dbReference type="ARBA" id="ARBA00022989"/>
    </source>
</evidence>
<dbReference type="GO" id="GO:0032259">
    <property type="term" value="P:methylation"/>
    <property type="evidence" value="ECO:0007669"/>
    <property type="project" value="UniProtKB-KW"/>
</dbReference>
<feature type="transmembrane region" description="Helical" evidence="10">
    <location>
        <begin position="228"/>
        <end position="250"/>
    </location>
</feature>
<keyword evidence="9" id="KW-0645">Protease</keyword>
<dbReference type="PANTHER" id="PTHR30487:SF0">
    <property type="entry name" value="PREPILIN LEADER PEPTIDASE_N-METHYLTRANSFERASE-RELATED"/>
    <property type="match status" value="1"/>
</dbReference>
<dbReference type="KEGG" id="hcv:FTV88_0415"/>
<evidence type="ECO:0000259" key="11">
    <source>
        <dbReference type="Pfam" id="PF01478"/>
    </source>
</evidence>
<dbReference type="GO" id="GO:0008168">
    <property type="term" value="F:methyltransferase activity"/>
    <property type="evidence" value="ECO:0007669"/>
    <property type="project" value="UniProtKB-KW"/>
</dbReference>
<keyword evidence="4" id="KW-0997">Cell inner membrane</keyword>
<protein>
    <recommendedName>
        <fullName evidence="9">Prepilin leader peptidase/N-methyltransferase</fullName>
        <ecNumber evidence="9">2.1.1.-</ecNumber>
        <ecNumber evidence="9">3.4.23.43</ecNumber>
    </recommendedName>
</protein>
<dbReference type="GO" id="GO:0006465">
    <property type="term" value="P:signal peptide processing"/>
    <property type="evidence" value="ECO:0007669"/>
    <property type="project" value="TreeGrafter"/>
</dbReference>
<evidence type="ECO:0000259" key="12">
    <source>
        <dbReference type="Pfam" id="PF06750"/>
    </source>
</evidence>
<evidence type="ECO:0000256" key="8">
    <source>
        <dbReference type="RuleBase" id="RU003793"/>
    </source>
</evidence>
<evidence type="ECO:0000256" key="7">
    <source>
        <dbReference type="ARBA" id="ARBA00023136"/>
    </source>
</evidence>
<evidence type="ECO:0000256" key="1">
    <source>
        <dbReference type="ARBA" id="ARBA00004429"/>
    </source>
</evidence>
<keyword evidence="7 10" id="KW-0472">Membrane</keyword>
<gene>
    <name evidence="13" type="ORF">FTV88_0415</name>
</gene>
<evidence type="ECO:0000256" key="4">
    <source>
        <dbReference type="ARBA" id="ARBA00022519"/>
    </source>
</evidence>
<dbReference type="EMBL" id="CP045875">
    <property type="protein sequence ID" value="QGG46594.1"/>
    <property type="molecule type" value="Genomic_DNA"/>
</dbReference>
<keyword evidence="5 9" id="KW-0812">Transmembrane</keyword>
<keyword evidence="9" id="KW-0808">Transferase</keyword>
<feature type="transmembrane region" description="Helical" evidence="10">
    <location>
        <begin position="131"/>
        <end position="148"/>
    </location>
</feature>
<feature type="domain" description="Prepilin peptidase A24 N-terminal" evidence="12">
    <location>
        <begin position="15"/>
        <end position="96"/>
    </location>
</feature>
<keyword evidence="14" id="KW-1185">Reference proteome</keyword>
<evidence type="ECO:0000313" key="13">
    <source>
        <dbReference type="EMBL" id="QGG46594.1"/>
    </source>
</evidence>
<proteinExistence type="inferred from homology"/>
<dbReference type="GO" id="GO:0005886">
    <property type="term" value="C:plasma membrane"/>
    <property type="evidence" value="ECO:0007669"/>
    <property type="project" value="UniProtKB-SubCell"/>
</dbReference>
<dbReference type="Gene3D" id="1.20.120.1220">
    <property type="match status" value="1"/>
</dbReference>
<name>A0A5Q2MW42_9FIRM</name>
<comment type="similarity">
    <text evidence="2 8">Belongs to the peptidase A24 family.</text>
</comment>
<dbReference type="Proteomes" id="UP000366051">
    <property type="component" value="Chromosome"/>
</dbReference>
<feature type="transmembrane region" description="Helical" evidence="10">
    <location>
        <begin position="89"/>
        <end position="119"/>
    </location>
</feature>
<accession>A0A5Q2MW42</accession>
<keyword evidence="3" id="KW-1003">Cell membrane</keyword>
<organism evidence="13 14">
    <name type="scientific">Heliorestis convoluta</name>
    <dbReference type="NCBI Taxonomy" id="356322"/>
    <lineage>
        <taxon>Bacteria</taxon>
        <taxon>Bacillati</taxon>
        <taxon>Bacillota</taxon>
        <taxon>Clostridia</taxon>
        <taxon>Eubacteriales</taxon>
        <taxon>Heliobacteriaceae</taxon>
        <taxon>Heliorestis</taxon>
    </lineage>
</organism>
<keyword evidence="6 10" id="KW-1133">Transmembrane helix</keyword>
<sequence>MMNEFTGLFYLLVFVLGTAIGSFLNVVIYRMPQEKSVIMPPSACGACETFLKWKDLIPLISYISLRGRCRYCQEPFSLRYPFVEGTNGLAYLVIYGTFGLTLEGFAAAFLFSLLLAVVFIDIDHMIIPDQLMLTALIIGIPLTAFQSLEKLLSGFIGLLVGGGLLLLIAIVSKGGMGGGDIKLAGILGLFLGWPQILLVLFFSFFLGAIAGLAIILYQGKTMKEAIPFGPYLAIAALIVLFWGNSILTWYQQWM</sequence>
<dbReference type="EC" id="3.4.23.43" evidence="9"/>
<keyword evidence="9" id="KW-0489">Methyltransferase</keyword>
<dbReference type="Pfam" id="PF06750">
    <property type="entry name" value="A24_N_bact"/>
    <property type="match status" value="1"/>
</dbReference>
<dbReference type="PANTHER" id="PTHR30487">
    <property type="entry name" value="TYPE 4 PREPILIN-LIKE PROTEINS LEADER PEPTIDE-PROCESSING ENZYME"/>
    <property type="match status" value="1"/>
</dbReference>
<dbReference type="InterPro" id="IPR000045">
    <property type="entry name" value="Prepilin_IV_endopep_pep"/>
</dbReference>
<dbReference type="PRINTS" id="PR00864">
    <property type="entry name" value="PREPILNPTASE"/>
</dbReference>
<evidence type="ECO:0000256" key="5">
    <source>
        <dbReference type="ARBA" id="ARBA00022692"/>
    </source>
</evidence>
<evidence type="ECO:0000256" key="3">
    <source>
        <dbReference type="ARBA" id="ARBA00022475"/>
    </source>
</evidence>
<keyword evidence="9" id="KW-0511">Multifunctional enzyme</keyword>